<dbReference type="GO" id="GO:0009882">
    <property type="term" value="F:blue light photoreceptor activity"/>
    <property type="evidence" value="ECO:0007669"/>
    <property type="project" value="InterPro"/>
</dbReference>
<dbReference type="SUPFAM" id="SSF54975">
    <property type="entry name" value="Acylphosphatase/BLUF domain-like"/>
    <property type="match status" value="1"/>
</dbReference>
<reference evidence="2 3" key="1">
    <citation type="submission" date="2017-06" db="EMBL/GenBank/DDBJ databases">
        <title>Biodegradation of gentamicin by bacterial consortia AMQD4 in synthetic medium and raw gentamicin sewage.</title>
        <authorList>
            <person name="Chang H."/>
            <person name="Feng Y."/>
            <person name="Li Z."/>
            <person name="Xue J."/>
            <person name="Cheng D."/>
        </authorList>
    </citation>
    <scope>NUCLEOTIDE SEQUENCE [LARGE SCALE GENOMIC DNA]</scope>
    <source>
        <strain evidence="2 3">BZC3</strain>
    </source>
</reference>
<protein>
    <submittedName>
        <fullName evidence="2">Blue light sensor protein</fullName>
    </submittedName>
</protein>
<organism evidence="2 3">
    <name type="scientific">Brevundimonas diminuta</name>
    <name type="common">Pseudomonas diminuta</name>
    <dbReference type="NCBI Taxonomy" id="293"/>
    <lineage>
        <taxon>Bacteria</taxon>
        <taxon>Pseudomonadati</taxon>
        <taxon>Pseudomonadota</taxon>
        <taxon>Alphaproteobacteria</taxon>
        <taxon>Caulobacterales</taxon>
        <taxon>Caulobacteraceae</taxon>
        <taxon>Brevundimonas</taxon>
    </lineage>
</organism>
<gene>
    <name evidence="2" type="ORF">CD943_09270</name>
</gene>
<dbReference type="InterPro" id="IPR007024">
    <property type="entry name" value="BLUF_domain"/>
</dbReference>
<dbReference type="SMART" id="SM01034">
    <property type="entry name" value="BLUF"/>
    <property type="match status" value="1"/>
</dbReference>
<dbReference type="PROSITE" id="PS50925">
    <property type="entry name" value="BLUF"/>
    <property type="match status" value="1"/>
</dbReference>
<evidence type="ECO:0000313" key="3">
    <source>
        <dbReference type="Proteomes" id="UP000197024"/>
    </source>
</evidence>
<sequence length="136" mass="14942">MVAMNTLDQLVYCSRSRLAPEEEASAMTDIVHIAAFLNAQNSITGALTLQDGVFVQVLEGTPTALDILMLHLHFDERHEEIEVVARGQIERRAFPAWGMTAPARGRCEALRRLIDSRSNDLGAWRAAMGALLAEPA</sequence>
<proteinExistence type="predicted"/>
<evidence type="ECO:0000259" key="1">
    <source>
        <dbReference type="PROSITE" id="PS50925"/>
    </source>
</evidence>
<evidence type="ECO:0000313" key="2">
    <source>
        <dbReference type="EMBL" id="ASD27060.1"/>
    </source>
</evidence>
<dbReference type="Proteomes" id="UP000197024">
    <property type="component" value="Chromosome"/>
</dbReference>
<feature type="domain" description="BLUF" evidence="1">
    <location>
        <begin position="7"/>
        <end position="100"/>
    </location>
</feature>
<name>A0A246K963_BREDI</name>
<reference evidence="2 3" key="2">
    <citation type="submission" date="2017-06" db="EMBL/GenBank/DDBJ databases">
        <authorList>
            <person name="Kim H.J."/>
            <person name="Triplett B.A."/>
        </authorList>
    </citation>
    <scope>NUCLEOTIDE SEQUENCE [LARGE SCALE GENOMIC DNA]</scope>
    <source>
        <strain evidence="2 3">BZC3</strain>
    </source>
</reference>
<dbReference type="GO" id="GO:0071949">
    <property type="term" value="F:FAD binding"/>
    <property type="evidence" value="ECO:0007669"/>
    <property type="project" value="InterPro"/>
</dbReference>
<dbReference type="InterPro" id="IPR036046">
    <property type="entry name" value="Acylphosphatase-like_dom_sf"/>
</dbReference>
<dbReference type="EMBL" id="CP021995">
    <property type="protein sequence ID" value="ASD27060.1"/>
    <property type="molecule type" value="Genomic_DNA"/>
</dbReference>
<dbReference type="STRING" id="293.GCA_000988015_03045"/>
<dbReference type="AlphaFoldDB" id="A0A246K963"/>
<accession>A0A246K963</accession>
<dbReference type="Pfam" id="PF04940">
    <property type="entry name" value="BLUF"/>
    <property type="match status" value="1"/>
</dbReference>
<dbReference type="Gene3D" id="3.30.70.100">
    <property type="match status" value="1"/>
</dbReference>